<dbReference type="EMBL" id="CP071518">
    <property type="protein sequence ID" value="QSX76995.1"/>
    <property type="molecule type" value="Genomic_DNA"/>
</dbReference>
<gene>
    <name evidence="1" type="ORF">I8J32_009190</name>
</gene>
<dbReference type="AlphaFoldDB" id="A0A974XY48"/>
<dbReference type="RefSeq" id="WP_200611152.1">
    <property type="nucleotide sequence ID" value="NZ_CP071518.1"/>
</dbReference>
<keyword evidence="2" id="KW-1185">Reference proteome</keyword>
<proteinExistence type="predicted"/>
<evidence type="ECO:0000313" key="1">
    <source>
        <dbReference type="EMBL" id="QSX76995.1"/>
    </source>
</evidence>
<sequence length="101" mass="11460">MIARLWHGRTPLAQADEYERFLAARAMPDYRGTPGNLGAQVLRRDESGIAHFLTLSYWDGEASIRAFAGDDLLRAKYYPQDADFLLEFEPRVTHWTVTSAG</sequence>
<organism evidence="1 2">
    <name type="scientific">Agrilutibacter solisilvae</name>
    <dbReference type="NCBI Taxonomy" id="2763317"/>
    <lineage>
        <taxon>Bacteria</taxon>
        <taxon>Pseudomonadati</taxon>
        <taxon>Pseudomonadota</taxon>
        <taxon>Gammaproteobacteria</taxon>
        <taxon>Lysobacterales</taxon>
        <taxon>Lysobacteraceae</taxon>
        <taxon>Agrilutibacter</taxon>
    </lineage>
</organism>
<name>A0A974XY48_9GAMM</name>
<protein>
    <recommendedName>
        <fullName evidence="3">Antibiotic biosynthesis monooxygenase</fullName>
    </recommendedName>
</protein>
<dbReference type="KEGG" id="lsf:I8J32_009190"/>
<dbReference type="SUPFAM" id="SSF54909">
    <property type="entry name" value="Dimeric alpha+beta barrel"/>
    <property type="match status" value="1"/>
</dbReference>
<accession>A0A974XY48</accession>
<dbReference type="Proteomes" id="UP000639274">
    <property type="component" value="Chromosome"/>
</dbReference>
<reference evidence="1 2" key="1">
    <citation type="submission" date="2021-03" db="EMBL/GenBank/DDBJ databases">
        <title>Lysobacter sp. nov. isolated from soil of gangwondo yeongwol, south Korea.</title>
        <authorList>
            <person name="Kim K.R."/>
            <person name="Kim K.H."/>
            <person name="Jeon C.O."/>
        </authorList>
    </citation>
    <scope>NUCLEOTIDE SEQUENCE [LARGE SCALE GENOMIC DNA]</scope>
    <source>
        <strain evidence="1 2">R19</strain>
    </source>
</reference>
<evidence type="ECO:0000313" key="2">
    <source>
        <dbReference type="Proteomes" id="UP000639274"/>
    </source>
</evidence>
<dbReference type="InterPro" id="IPR011008">
    <property type="entry name" value="Dimeric_a/b-barrel"/>
</dbReference>
<evidence type="ECO:0008006" key="3">
    <source>
        <dbReference type="Google" id="ProtNLM"/>
    </source>
</evidence>